<accession>A0A0P1ICR1</accession>
<evidence type="ECO:0000313" key="1">
    <source>
        <dbReference type="EMBL" id="CUJ89651.1"/>
    </source>
</evidence>
<keyword evidence="2" id="KW-1185">Reference proteome</keyword>
<sequence>MNKGHTNINGILVWVPIGLVSYADIAASCHSFGPVPNDAISTCAAIQPRLSFFVLIFGAVTQPDTSSGESKGLCIW</sequence>
<dbReference type="AlphaFoldDB" id="A0A0P1ICR1"/>
<gene>
    <name evidence="1" type="ORF">RUE5091_00907</name>
</gene>
<evidence type="ECO:0000313" key="2">
    <source>
        <dbReference type="Proteomes" id="UP000051260"/>
    </source>
</evidence>
<dbReference type="Proteomes" id="UP000051260">
    <property type="component" value="Unassembled WGS sequence"/>
</dbReference>
<name>A0A0P1ICR1_9RHOB</name>
<proteinExistence type="predicted"/>
<dbReference type="EMBL" id="CYUD01000002">
    <property type="protein sequence ID" value="CUJ89651.1"/>
    <property type="molecule type" value="Genomic_DNA"/>
</dbReference>
<organism evidence="1 2">
    <name type="scientific">Ruegeria denitrificans</name>
    <dbReference type="NCBI Taxonomy" id="1715692"/>
    <lineage>
        <taxon>Bacteria</taxon>
        <taxon>Pseudomonadati</taxon>
        <taxon>Pseudomonadota</taxon>
        <taxon>Alphaproteobacteria</taxon>
        <taxon>Rhodobacterales</taxon>
        <taxon>Roseobacteraceae</taxon>
        <taxon>Ruegeria</taxon>
    </lineage>
</organism>
<reference evidence="2" key="1">
    <citation type="submission" date="2015-09" db="EMBL/GenBank/DDBJ databases">
        <authorList>
            <person name="Rodrigo-Torres L."/>
            <person name="Arahal D.R."/>
        </authorList>
    </citation>
    <scope>NUCLEOTIDE SEQUENCE [LARGE SCALE GENOMIC DNA]</scope>
    <source>
        <strain evidence="2">CECT 5091</strain>
    </source>
</reference>
<protein>
    <submittedName>
        <fullName evidence="1">Uncharacterized protein</fullName>
    </submittedName>
</protein>